<dbReference type="AlphaFoldDB" id="A0A119XTV8"/>
<gene>
    <name evidence="1" type="ORF">WT44_33065</name>
</gene>
<name>A0A119XTV8_9BURK</name>
<reference evidence="1 2" key="1">
    <citation type="submission" date="2015-11" db="EMBL/GenBank/DDBJ databases">
        <title>Expanding the genomic diversity of Burkholderia species for the development of highly accurate diagnostics.</title>
        <authorList>
            <person name="Sahl J."/>
            <person name="Keim P."/>
            <person name="Wagner D."/>
        </authorList>
    </citation>
    <scope>NUCLEOTIDE SEQUENCE [LARGE SCALE GENOMIC DNA]</scope>
    <source>
        <strain evidence="1 2">MSMB1960WGS</strain>
    </source>
</reference>
<dbReference type="EMBL" id="LPHB01000096">
    <property type="protein sequence ID" value="KWA51650.1"/>
    <property type="molecule type" value="Genomic_DNA"/>
</dbReference>
<sequence>MLLLRNLQRLVQIHECLLHIFPTLRLRYMTIDLGNHRAFAFGRRLDSLRCGGVCGIRGGERNTDDKSKTNFH</sequence>
<comment type="caution">
    <text evidence="1">The sequence shown here is derived from an EMBL/GenBank/DDBJ whole genome shotgun (WGS) entry which is preliminary data.</text>
</comment>
<protein>
    <submittedName>
        <fullName evidence="1">Uncharacterized protein</fullName>
    </submittedName>
</protein>
<accession>A0A119XTV8</accession>
<evidence type="ECO:0000313" key="1">
    <source>
        <dbReference type="EMBL" id="KWA51650.1"/>
    </source>
</evidence>
<evidence type="ECO:0000313" key="2">
    <source>
        <dbReference type="Proteomes" id="UP000068603"/>
    </source>
</evidence>
<proteinExistence type="predicted"/>
<dbReference type="Proteomes" id="UP000068603">
    <property type="component" value="Unassembled WGS sequence"/>
</dbReference>
<organism evidence="1">
    <name type="scientific">Burkholderia stagnalis</name>
    <dbReference type="NCBI Taxonomy" id="1503054"/>
    <lineage>
        <taxon>Bacteria</taxon>
        <taxon>Pseudomonadati</taxon>
        <taxon>Pseudomonadota</taxon>
        <taxon>Betaproteobacteria</taxon>
        <taxon>Burkholderiales</taxon>
        <taxon>Burkholderiaceae</taxon>
        <taxon>Burkholderia</taxon>
        <taxon>Burkholderia cepacia complex</taxon>
    </lineage>
</organism>